<dbReference type="RefSeq" id="WP_060536377.1">
    <property type="nucleotide sequence ID" value="NZ_CP013023.1"/>
</dbReference>
<dbReference type="Proteomes" id="UP000078148">
    <property type="component" value="Chromosome"/>
</dbReference>
<keyword evidence="6 7" id="KW-0472">Membrane</keyword>
<dbReference type="InterPro" id="IPR035906">
    <property type="entry name" value="MetI-like_sf"/>
</dbReference>
<dbReference type="PANTHER" id="PTHR43744">
    <property type="entry name" value="ABC TRANSPORTER PERMEASE PROTEIN MG189-RELATED-RELATED"/>
    <property type="match status" value="1"/>
</dbReference>
<keyword evidence="10" id="KW-1185">Reference proteome</keyword>
<evidence type="ECO:0000256" key="4">
    <source>
        <dbReference type="ARBA" id="ARBA00022692"/>
    </source>
</evidence>
<feature type="transmembrane region" description="Helical" evidence="7">
    <location>
        <begin position="145"/>
        <end position="166"/>
    </location>
</feature>
<accession>A0A172ZM46</accession>
<evidence type="ECO:0000259" key="8">
    <source>
        <dbReference type="PROSITE" id="PS50928"/>
    </source>
</evidence>
<evidence type="ECO:0000256" key="7">
    <source>
        <dbReference type="RuleBase" id="RU363032"/>
    </source>
</evidence>
<organism evidence="9 10">
    <name type="scientific">Paenibacillus bovis</name>
    <dbReference type="NCBI Taxonomy" id="1616788"/>
    <lineage>
        <taxon>Bacteria</taxon>
        <taxon>Bacillati</taxon>
        <taxon>Bacillota</taxon>
        <taxon>Bacilli</taxon>
        <taxon>Bacillales</taxon>
        <taxon>Paenibacillaceae</taxon>
        <taxon>Paenibacillus</taxon>
    </lineage>
</organism>
<dbReference type="OrthoDB" id="9810086at2"/>
<dbReference type="Gene3D" id="1.10.3720.10">
    <property type="entry name" value="MetI-like"/>
    <property type="match status" value="1"/>
</dbReference>
<dbReference type="PANTHER" id="PTHR43744:SF9">
    <property type="entry name" value="POLYGALACTURONAN_RHAMNOGALACTURONAN TRANSPORT SYSTEM PERMEASE PROTEIN YTCP"/>
    <property type="match status" value="1"/>
</dbReference>
<gene>
    <name evidence="9" type="ORF">AR543_21450</name>
</gene>
<dbReference type="EMBL" id="CP013023">
    <property type="protein sequence ID" value="ANF98307.1"/>
    <property type="molecule type" value="Genomic_DNA"/>
</dbReference>
<dbReference type="GO" id="GO:0005886">
    <property type="term" value="C:plasma membrane"/>
    <property type="evidence" value="ECO:0007669"/>
    <property type="project" value="UniProtKB-SubCell"/>
</dbReference>
<evidence type="ECO:0000313" key="10">
    <source>
        <dbReference type="Proteomes" id="UP000078148"/>
    </source>
</evidence>
<evidence type="ECO:0000256" key="6">
    <source>
        <dbReference type="ARBA" id="ARBA00023136"/>
    </source>
</evidence>
<sequence>MAANKAFNATRGDKIFDVCNTIIMCLVLIVTLYPFLNVLAISLNESSDTVKGGIHLIPRAFTLENYSVIFQYQGLLQGAQISILRTIVGTIFGLISASMLAFTLSRVDFQARKFISTFLALTMYVTAGLVPTFLLIRDLGMINSFWVYVLPGVVSAFNVFIIRSFIDGLPYALQESAKLDGANDFTIYLKVILPLCKPVLATIALFLAVGQWNSWFDTYLYNASAPEWTTLQYELMKVLQQSTQQSGAVNANDMAKQMASISPESIRMAITIVVTVPILVVYPFLQKYFVSGMTLGAVKA</sequence>
<dbReference type="KEGG" id="pbv:AR543_21450"/>
<dbReference type="CDD" id="cd06261">
    <property type="entry name" value="TM_PBP2"/>
    <property type="match status" value="1"/>
</dbReference>
<feature type="transmembrane region" description="Helical" evidence="7">
    <location>
        <begin position="21"/>
        <end position="43"/>
    </location>
</feature>
<dbReference type="InterPro" id="IPR000515">
    <property type="entry name" value="MetI-like"/>
</dbReference>
<feature type="transmembrane region" description="Helical" evidence="7">
    <location>
        <begin position="266"/>
        <end position="285"/>
    </location>
</feature>
<feature type="transmembrane region" description="Helical" evidence="7">
    <location>
        <begin position="83"/>
        <end position="102"/>
    </location>
</feature>
<dbReference type="Pfam" id="PF00528">
    <property type="entry name" value="BPD_transp_1"/>
    <property type="match status" value="1"/>
</dbReference>
<dbReference type="GO" id="GO:0055085">
    <property type="term" value="P:transmembrane transport"/>
    <property type="evidence" value="ECO:0007669"/>
    <property type="project" value="InterPro"/>
</dbReference>
<keyword evidence="2 7" id="KW-0813">Transport</keyword>
<dbReference type="SUPFAM" id="SSF161098">
    <property type="entry name" value="MetI-like"/>
    <property type="match status" value="1"/>
</dbReference>
<reference evidence="10" key="1">
    <citation type="submission" date="2015-10" db="EMBL/GenBank/DDBJ databases">
        <title>Genome of Paenibacillus bovis sp. nov.</title>
        <authorList>
            <person name="Wu Z."/>
            <person name="Gao C."/>
            <person name="Liu Z."/>
            <person name="Zheng H."/>
        </authorList>
    </citation>
    <scope>NUCLEOTIDE SEQUENCE [LARGE SCALE GENOMIC DNA]</scope>
    <source>
        <strain evidence="10">BD3526</strain>
    </source>
</reference>
<feature type="transmembrane region" description="Helical" evidence="7">
    <location>
        <begin position="114"/>
        <end position="133"/>
    </location>
</feature>
<evidence type="ECO:0000256" key="5">
    <source>
        <dbReference type="ARBA" id="ARBA00022989"/>
    </source>
</evidence>
<proteinExistence type="inferred from homology"/>
<dbReference type="STRING" id="1616788.AR543_21450"/>
<comment type="subcellular location">
    <subcellularLocation>
        <location evidence="1 7">Cell membrane</location>
        <topology evidence="1 7">Multi-pass membrane protein</topology>
    </subcellularLocation>
</comment>
<evidence type="ECO:0000313" key="9">
    <source>
        <dbReference type="EMBL" id="ANF98307.1"/>
    </source>
</evidence>
<protein>
    <submittedName>
        <fullName evidence="9">Sugar ABC transporter permease</fullName>
    </submittedName>
</protein>
<feature type="transmembrane region" description="Helical" evidence="7">
    <location>
        <begin position="187"/>
        <end position="209"/>
    </location>
</feature>
<comment type="similarity">
    <text evidence="7">Belongs to the binding-protein-dependent transport system permease family.</text>
</comment>
<feature type="domain" description="ABC transmembrane type-1" evidence="8">
    <location>
        <begin position="79"/>
        <end position="285"/>
    </location>
</feature>
<evidence type="ECO:0000256" key="1">
    <source>
        <dbReference type="ARBA" id="ARBA00004651"/>
    </source>
</evidence>
<dbReference type="PROSITE" id="PS50928">
    <property type="entry name" value="ABC_TM1"/>
    <property type="match status" value="1"/>
</dbReference>
<dbReference type="AlphaFoldDB" id="A0A172ZM46"/>
<keyword evidence="3" id="KW-1003">Cell membrane</keyword>
<keyword evidence="4 7" id="KW-0812">Transmembrane</keyword>
<reference evidence="9 10" key="2">
    <citation type="journal article" date="2016" name="Int. J. Syst. Evol. Microbiol.">
        <title>Paenibacillus bovis sp. nov., isolated from raw yak (Bos grunniens) milk.</title>
        <authorList>
            <person name="Gao C."/>
            <person name="Han J."/>
            <person name="Liu Z."/>
            <person name="Xu X."/>
            <person name="Hang F."/>
            <person name="Wu Z."/>
        </authorList>
    </citation>
    <scope>NUCLEOTIDE SEQUENCE [LARGE SCALE GENOMIC DNA]</scope>
    <source>
        <strain evidence="9 10">BD3526</strain>
    </source>
</reference>
<keyword evidence="5 7" id="KW-1133">Transmembrane helix</keyword>
<name>A0A172ZM46_9BACL</name>
<evidence type="ECO:0000256" key="2">
    <source>
        <dbReference type="ARBA" id="ARBA00022448"/>
    </source>
</evidence>
<evidence type="ECO:0000256" key="3">
    <source>
        <dbReference type="ARBA" id="ARBA00022475"/>
    </source>
</evidence>